<accession>A0ABT8RRL5</accession>
<dbReference type="InterPro" id="IPR016176">
    <property type="entry name" value="Cbl-dep_enz_cat"/>
</dbReference>
<dbReference type="Proteomes" id="UP001168579">
    <property type="component" value="Unassembled WGS sequence"/>
</dbReference>
<organism evidence="2 3">
    <name type="scientific">Maribacter confluentis</name>
    <dbReference type="NCBI Taxonomy" id="1656093"/>
    <lineage>
        <taxon>Bacteria</taxon>
        <taxon>Pseudomonadati</taxon>
        <taxon>Bacteroidota</taxon>
        <taxon>Flavobacteriia</taxon>
        <taxon>Flavobacteriales</taxon>
        <taxon>Flavobacteriaceae</taxon>
        <taxon>Maribacter</taxon>
    </lineage>
</organism>
<dbReference type="PANTHER" id="PTHR48101">
    <property type="entry name" value="METHYLMALONYL-COA MUTASE, MITOCHONDRIAL-RELATED"/>
    <property type="match status" value="1"/>
</dbReference>
<dbReference type="InterPro" id="IPR006099">
    <property type="entry name" value="MeMalonylCoA_mutase_a/b_cat"/>
</dbReference>
<dbReference type="Pfam" id="PF01642">
    <property type="entry name" value="MM_CoA_mutase"/>
    <property type="match status" value="1"/>
</dbReference>
<comment type="caution">
    <text evidence="2">The sequence shown here is derived from an EMBL/GenBank/DDBJ whole genome shotgun (WGS) entry which is preliminary data.</text>
</comment>
<proteinExistence type="predicted"/>
<dbReference type="Gene3D" id="3.20.20.240">
    <property type="entry name" value="Methylmalonyl-CoA mutase"/>
    <property type="match status" value="1"/>
</dbReference>
<dbReference type="CDD" id="cd03677">
    <property type="entry name" value="MM_CoA_mutase_beta"/>
    <property type="match status" value="1"/>
</dbReference>
<protein>
    <submittedName>
        <fullName evidence="2">Methylmalonyl-CoA mutase subunit beta</fullName>
    </submittedName>
</protein>
<feature type="domain" description="Methylmalonyl-CoA mutase alpha/beta chain catalytic" evidence="1">
    <location>
        <begin position="108"/>
        <end position="422"/>
    </location>
</feature>
<dbReference type="EMBL" id="JAUKUC010000001">
    <property type="protein sequence ID" value="MDO1513162.1"/>
    <property type="molecule type" value="Genomic_DNA"/>
</dbReference>
<dbReference type="SUPFAM" id="SSF51703">
    <property type="entry name" value="Cobalamin (vitamin B12)-dependent enzymes"/>
    <property type="match status" value="1"/>
</dbReference>
<gene>
    <name evidence="2" type="ORF">Q2T41_10890</name>
</gene>
<evidence type="ECO:0000313" key="3">
    <source>
        <dbReference type="Proteomes" id="UP001168579"/>
    </source>
</evidence>
<evidence type="ECO:0000259" key="1">
    <source>
        <dbReference type="Pfam" id="PF01642"/>
    </source>
</evidence>
<evidence type="ECO:0000313" key="2">
    <source>
        <dbReference type="EMBL" id="MDO1513162.1"/>
    </source>
</evidence>
<reference evidence="2" key="1">
    <citation type="journal article" date="2014" name="Int. J. Syst. Evol. Microbiol.">
        <title>Complete genome of a new Firmicutes species belonging to the dominant human colonic microbiota ('Ruminococcus bicirculans') reveals two chromosomes and a selective capacity to utilize plant glucans.</title>
        <authorList>
            <consortium name="NISC Comparative Sequencing Program"/>
            <person name="Wegmann U."/>
            <person name="Louis P."/>
            <person name="Goesmann A."/>
            <person name="Henrissat B."/>
            <person name="Duncan S.H."/>
            <person name="Flint H.J."/>
        </authorList>
    </citation>
    <scope>NUCLEOTIDE SEQUENCE</scope>
    <source>
        <strain evidence="2">CECT 8869</strain>
    </source>
</reference>
<reference evidence="2" key="2">
    <citation type="submission" date="2023-06" db="EMBL/GenBank/DDBJ databases">
        <authorList>
            <person name="Lucena T."/>
            <person name="Sun Q."/>
        </authorList>
    </citation>
    <scope>NUCLEOTIDE SEQUENCE</scope>
    <source>
        <strain evidence="2">CECT 8869</strain>
    </source>
</reference>
<dbReference type="RefSeq" id="WP_304436109.1">
    <property type="nucleotide sequence ID" value="NZ_JAUKUC010000001.1"/>
</dbReference>
<keyword evidence="3" id="KW-1185">Reference proteome</keyword>
<sequence length="457" mass="52146">MNGKTLFDNFREISAKEWKQKIQYALKGKEYNEEVVWDTPEGIKIKPFYNSEDLGNTTPLSATGDSWKVGHLVYAGNARMANANALRHIERGAEAITFLIPNDTIDVSSLLDNIDINLVKIYFDMQFLSKSYISNSIHRCPDASKISFGIDPVGYLARTGNWHHSMKEDLLAVKDILSLNIENVLQVNVGLYENAGADIVQQLAYAMAHANEYLHMCQEQGDLHRLKKMEFKLAIGGNYFFEISKIRALRKLWSTLIGAYEISIPCHIISTPSRRNKTVYDYNVNMLRTTTESMAAVLGGSDTVFNMPYDAIFKKENKFSNRIALNQLLLLKEESYFAKVKNPADGSYYIETLTDQLAEKTLLYFKRIEKEGGFLKLLKSHTIQQQIAIAAKKQQEKFNSKQMVLVGTNAFVTNTDTMSNEIELFPFVKRKPRKTLILPIIEKRLAEELEQNRLSHE</sequence>
<dbReference type="PANTHER" id="PTHR48101:SF1">
    <property type="entry name" value="METHYLMALONYL-COA MUTASE, LARGE SUBUNIT"/>
    <property type="match status" value="1"/>
</dbReference>
<name>A0ABT8RRL5_9FLAO</name>